<accession>A0ABP9Z856</accession>
<comment type="caution">
    <text evidence="1">The sequence shown here is derived from an EMBL/GenBank/DDBJ whole genome shotgun (WGS) entry which is preliminary data.</text>
</comment>
<dbReference type="EMBL" id="BAABUK010000025">
    <property type="protein sequence ID" value="GAA5815305.1"/>
    <property type="molecule type" value="Genomic_DNA"/>
</dbReference>
<reference evidence="1 2" key="1">
    <citation type="submission" date="2024-04" db="EMBL/GenBank/DDBJ databases">
        <title>genome sequences of Mucor flavus KT1a and Helicostylum pulchrum KT1b strains isolated from the surface of a dry-aged beef.</title>
        <authorList>
            <person name="Toyotome T."/>
            <person name="Hosono M."/>
            <person name="Torimaru M."/>
            <person name="Fukuda K."/>
            <person name="Mikami N."/>
        </authorList>
    </citation>
    <scope>NUCLEOTIDE SEQUENCE [LARGE SCALE GENOMIC DNA]</scope>
    <source>
        <strain evidence="1 2">KT1a</strain>
    </source>
</reference>
<evidence type="ECO:0000313" key="1">
    <source>
        <dbReference type="EMBL" id="GAA5815305.1"/>
    </source>
</evidence>
<sequence length="59" mass="6607">MSSFHNTKLLQKEITRDLRHIVDQQNKTGFGSALEAISSTNAGCPGFLTYFTRNYINNG</sequence>
<protein>
    <submittedName>
        <fullName evidence="1">Uncharacterized protein</fullName>
    </submittedName>
</protein>
<evidence type="ECO:0000313" key="2">
    <source>
        <dbReference type="Proteomes" id="UP001473302"/>
    </source>
</evidence>
<proteinExistence type="predicted"/>
<dbReference type="Proteomes" id="UP001473302">
    <property type="component" value="Unassembled WGS sequence"/>
</dbReference>
<name>A0ABP9Z856_9FUNG</name>
<gene>
    <name evidence="1" type="ORF">MFLAVUS_008811</name>
</gene>
<organism evidence="1 2">
    <name type="scientific">Mucor flavus</name>
    <dbReference type="NCBI Taxonomy" id="439312"/>
    <lineage>
        <taxon>Eukaryota</taxon>
        <taxon>Fungi</taxon>
        <taxon>Fungi incertae sedis</taxon>
        <taxon>Mucoromycota</taxon>
        <taxon>Mucoromycotina</taxon>
        <taxon>Mucoromycetes</taxon>
        <taxon>Mucorales</taxon>
        <taxon>Mucorineae</taxon>
        <taxon>Mucoraceae</taxon>
        <taxon>Mucor</taxon>
    </lineage>
</organism>
<keyword evidence="2" id="KW-1185">Reference proteome</keyword>